<gene>
    <name evidence="1" type="ORF">METZ01_LOCUS59101</name>
</gene>
<protein>
    <submittedName>
        <fullName evidence="1">Uncharacterized protein</fullName>
    </submittedName>
</protein>
<reference evidence="1" key="1">
    <citation type="submission" date="2018-05" db="EMBL/GenBank/DDBJ databases">
        <authorList>
            <person name="Lanie J.A."/>
            <person name="Ng W.-L."/>
            <person name="Kazmierczak K.M."/>
            <person name="Andrzejewski T.M."/>
            <person name="Davidsen T.M."/>
            <person name="Wayne K.J."/>
            <person name="Tettelin H."/>
            <person name="Glass J.I."/>
            <person name="Rusch D."/>
            <person name="Podicherti R."/>
            <person name="Tsui H.-C.T."/>
            <person name="Winkler M.E."/>
        </authorList>
    </citation>
    <scope>NUCLEOTIDE SEQUENCE</scope>
</reference>
<dbReference type="InterPro" id="IPR011050">
    <property type="entry name" value="Pectin_lyase_fold/virulence"/>
</dbReference>
<dbReference type="EMBL" id="UINC01003428">
    <property type="protein sequence ID" value="SVA06247.1"/>
    <property type="molecule type" value="Genomic_DNA"/>
</dbReference>
<sequence>MGVNDISIIGVGKDAYNDDLPGMVEGRILPWVEDTEDDGYPVWIDYGAVQRSTYFFDRDGQLVNSMNITQFLPDDPNDYSYLINYILDLRSENGPAIFRVPEDTILIQGAIELAENGDIILISPGSYREKIDFLDKNI</sequence>
<evidence type="ECO:0000313" key="1">
    <source>
        <dbReference type="EMBL" id="SVA06247.1"/>
    </source>
</evidence>
<feature type="non-terminal residue" evidence="1">
    <location>
        <position position="138"/>
    </location>
</feature>
<dbReference type="SUPFAM" id="SSF51126">
    <property type="entry name" value="Pectin lyase-like"/>
    <property type="match status" value="1"/>
</dbReference>
<organism evidence="1">
    <name type="scientific">marine metagenome</name>
    <dbReference type="NCBI Taxonomy" id="408172"/>
    <lineage>
        <taxon>unclassified sequences</taxon>
        <taxon>metagenomes</taxon>
        <taxon>ecological metagenomes</taxon>
    </lineage>
</organism>
<proteinExistence type="predicted"/>
<dbReference type="AlphaFoldDB" id="A0A381SV10"/>
<name>A0A381SV10_9ZZZZ</name>
<accession>A0A381SV10</accession>